<keyword evidence="1" id="KW-0472">Membrane</keyword>
<comment type="caution">
    <text evidence="2">The sequence shown here is derived from an EMBL/GenBank/DDBJ whole genome shotgun (WGS) entry which is preliminary data.</text>
</comment>
<protein>
    <submittedName>
        <fullName evidence="2">Uncharacterized protein</fullName>
    </submittedName>
</protein>
<dbReference type="AlphaFoldDB" id="A0A8J2HCD9"/>
<evidence type="ECO:0000313" key="3">
    <source>
        <dbReference type="Proteomes" id="UP000786811"/>
    </source>
</evidence>
<feature type="transmembrane region" description="Helical" evidence="1">
    <location>
        <begin position="55"/>
        <end position="76"/>
    </location>
</feature>
<organism evidence="2 3">
    <name type="scientific">Cotesia congregata</name>
    <name type="common">Parasitoid wasp</name>
    <name type="synonym">Apanteles congregatus</name>
    <dbReference type="NCBI Taxonomy" id="51543"/>
    <lineage>
        <taxon>Eukaryota</taxon>
        <taxon>Metazoa</taxon>
        <taxon>Ecdysozoa</taxon>
        <taxon>Arthropoda</taxon>
        <taxon>Hexapoda</taxon>
        <taxon>Insecta</taxon>
        <taxon>Pterygota</taxon>
        <taxon>Neoptera</taxon>
        <taxon>Endopterygota</taxon>
        <taxon>Hymenoptera</taxon>
        <taxon>Apocrita</taxon>
        <taxon>Ichneumonoidea</taxon>
        <taxon>Braconidae</taxon>
        <taxon>Microgastrinae</taxon>
        <taxon>Cotesia</taxon>
    </lineage>
</organism>
<dbReference type="Proteomes" id="UP000786811">
    <property type="component" value="Unassembled WGS sequence"/>
</dbReference>
<name>A0A8J2HCD9_COTCN</name>
<evidence type="ECO:0000256" key="1">
    <source>
        <dbReference type="SAM" id="Phobius"/>
    </source>
</evidence>
<dbReference type="EMBL" id="CAJNRD030001119">
    <property type="protein sequence ID" value="CAG5088202.1"/>
    <property type="molecule type" value="Genomic_DNA"/>
</dbReference>
<dbReference type="OrthoDB" id="10031169at2759"/>
<keyword evidence="1" id="KW-1133">Transmembrane helix</keyword>
<keyword evidence="1" id="KW-0812">Transmembrane</keyword>
<reference evidence="2" key="1">
    <citation type="submission" date="2021-04" db="EMBL/GenBank/DDBJ databases">
        <authorList>
            <person name="Chebbi M.A.C M."/>
        </authorList>
    </citation>
    <scope>NUCLEOTIDE SEQUENCE</scope>
</reference>
<gene>
    <name evidence="2" type="ORF">HICCMSTLAB_LOCUS4758</name>
</gene>
<proteinExistence type="predicted"/>
<dbReference type="InterPro" id="IPR042097">
    <property type="entry name" value="Aminopeptidase_N-like_N_sf"/>
</dbReference>
<accession>A0A8J2HCD9</accession>
<keyword evidence="3" id="KW-1185">Reference proteome</keyword>
<evidence type="ECO:0000313" key="2">
    <source>
        <dbReference type="EMBL" id="CAG5088202.1"/>
    </source>
</evidence>
<sequence length="221" mass="25290">MRRGSVNTWESFGRRNSENMAQFSSNRHEFMTSEPGMSGIEYQREGGFFLSHRKLAIVITAIFLLLVAVGFIGAYAGAFPRKKIEFDTTALIAEDEGSEPADAEKYSLSKWVFPSRYLIKLTPIVEDNKVSRVQGRVIIEFIYNGTKELNNIVLNAKHINISQIRMWPLDNKFNDDNVNNNSNTTTDLPINTNDTTSQPADFPKSIFKLFYLYNYCLILFF</sequence>
<dbReference type="Gene3D" id="2.60.40.1730">
    <property type="entry name" value="tricorn interacting facor f3 domain"/>
    <property type="match status" value="1"/>
</dbReference>